<gene>
    <name evidence="10" type="ORF">BCR39DRAFT_471705</name>
</gene>
<dbReference type="Proteomes" id="UP000193986">
    <property type="component" value="Unassembled WGS sequence"/>
</dbReference>
<dbReference type="Gene3D" id="1.10.1410.10">
    <property type="match status" value="1"/>
</dbReference>
<reference evidence="10 11" key="1">
    <citation type="submission" date="2016-07" db="EMBL/GenBank/DDBJ databases">
        <title>Pervasive Adenine N6-methylation of Active Genes in Fungi.</title>
        <authorList>
            <consortium name="DOE Joint Genome Institute"/>
            <person name="Mondo S.J."/>
            <person name="Dannebaum R.O."/>
            <person name="Kuo R.C."/>
            <person name="Labutti K."/>
            <person name="Haridas S."/>
            <person name="Kuo A."/>
            <person name="Salamov A."/>
            <person name="Ahrendt S.R."/>
            <person name="Lipzen A."/>
            <person name="Sullivan W."/>
            <person name="Andreopoulos W.B."/>
            <person name="Clum A."/>
            <person name="Lindquist E."/>
            <person name="Daum C."/>
            <person name="Ramamoorthy G.K."/>
            <person name="Gryganskyi A."/>
            <person name="Culley D."/>
            <person name="Magnuson J.K."/>
            <person name="James T.Y."/>
            <person name="O'Malley M.A."/>
            <person name="Stajich J.E."/>
            <person name="Spatafora J.W."/>
            <person name="Visel A."/>
            <person name="Grigoriev I.V."/>
        </authorList>
    </citation>
    <scope>NUCLEOTIDE SEQUENCE [LARGE SCALE GENOMIC DNA]</scope>
    <source>
        <strain evidence="10 11">68-887.2</strain>
    </source>
</reference>
<feature type="domain" description="PAP-associated" evidence="8">
    <location>
        <begin position="365"/>
        <end position="422"/>
    </location>
</feature>
<keyword evidence="6" id="KW-0460">Magnesium</keyword>
<evidence type="ECO:0000313" key="11">
    <source>
        <dbReference type="Proteomes" id="UP000193986"/>
    </source>
</evidence>
<sequence>MQAFRERLQKQPEAGPSQLRDSNHTSNATPLSVATPVSTSSGANGPTGSSAPYNGTQGKPIPSATAEVSRKERFQKKKGKNKADPQSSSDAKGGKLSNAEKAAKKALKLERKKAAEQKRIKKLGAAPVNRNGGERTGPKNLQEQRRAASRAAPWVDLARMARCDNPGQMLNEEVSAFYQFVSPTREEFEVRLYLIELITRAIRKLWPDAIVTPFGSWQTQLYLPSGDIDLVVEHHNVGATKSSRALHLGALGRALREANITDTVAVIANAKVPIIKFVTLDGRINVDISLNQTNGIASGKIINQYLDVIPGSRQLIMVIKSFLSQRSMNEVFTGGLGSYAVICMVISFLQVHPQLRSSQMDAEKNLGTLLVEFFELYGRNFNYDYVGLSIRRGGFYFDKRARGWLNDSKPFLLSVEDPQDPDSDIGGGSFGVRTVRGAMAGAFELLTGRMFERSTQMAEIHAARGNDDILDDLSILSAVMGFSPDVSILLEDSQIPADKL</sequence>
<keyword evidence="5" id="KW-0479">Metal-binding</keyword>
<proteinExistence type="inferred from homology"/>
<evidence type="ECO:0000256" key="3">
    <source>
        <dbReference type="ARBA" id="ARBA00012388"/>
    </source>
</evidence>
<dbReference type="InterPro" id="IPR045862">
    <property type="entry name" value="Trf4-like"/>
</dbReference>
<comment type="caution">
    <text evidence="10">The sequence shown here is derived from an EMBL/GenBank/DDBJ whole genome shotgun (WGS) entry which is preliminary data.</text>
</comment>
<dbReference type="InterPro" id="IPR043519">
    <property type="entry name" value="NT_sf"/>
</dbReference>
<dbReference type="EC" id="2.7.7.19" evidence="3"/>
<dbReference type="EMBL" id="MCFC01000060">
    <property type="protein sequence ID" value="ORY25169.1"/>
    <property type="molecule type" value="Genomic_DNA"/>
</dbReference>
<accession>A0A1Y2ARH1</accession>
<dbReference type="FunFam" id="3.30.460.10:FF:000006">
    <property type="entry name" value="non-canonical poly(A) RNA polymerase PAPD5"/>
    <property type="match status" value="1"/>
</dbReference>
<evidence type="ECO:0000313" key="10">
    <source>
        <dbReference type="EMBL" id="ORY25169.1"/>
    </source>
</evidence>
<dbReference type="PANTHER" id="PTHR23092:SF15">
    <property type="entry name" value="INACTIVE NON-CANONICAL POLY(A) RNA POLYMERASE PROTEIN TRF4-2-RELATED"/>
    <property type="match status" value="1"/>
</dbReference>
<dbReference type="GO" id="GO:0043634">
    <property type="term" value="P:polyadenylation-dependent ncRNA catabolic process"/>
    <property type="evidence" value="ECO:0007669"/>
    <property type="project" value="TreeGrafter"/>
</dbReference>
<dbReference type="GO" id="GO:0031499">
    <property type="term" value="C:TRAMP complex"/>
    <property type="evidence" value="ECO:0007669"/>
    <property type="project" value="UniProtKB-ARBA"/>
</dbReference>
<dbReference type="GO" id="GO:0046872">
    <property type="term" value="F:metal ion binding"/>
    <property type="evidence" value="ECO:0007669"/>
    <property type="project" value="UniProtKB-KW"/>
</dbReference>
<evidence type="ECO:0000256" key="1">
    <source>
        <dbReference type="ARBA" id="ARBA00001936"/>
    </source>
</evidence>
<dbReference type="OrthoDB" id="273917at2759"/>
<comment type="cofactor">
    <cofactor evidence="1">
        <name>Mn(2+)</name>
        <dbReference type="ChEBI" id="CHEBI:29035"/>
    </cofactor>
</comment>
<dbReference type="GO" id="GO:1990817">
    <property type="term" value="F:poly(A) RNA polymerase activity"/>
    <property type="evidence" value="ECO:0007669"/>
    <property type="project" value="UniProtKB-EC"/>
</dbReference>
<feature type="compositionally biased region" description="Basic and acidic residues" evidence="7">
    <location>
        <begin position="1"/>
        <end position="10"/>
    </location>
</feature>
<dbReference type="PANTHER" id="PTHR23092">
    <property type="entry name" value="POLY(A) RNA POLYMERASE"/>
    <property type="match status" value="1"/>
</dbReference>
<protein>
    <recommendedName>
        <fullName evidence="3">polynucleotide adenylyltransferase</fullName>
        <ecNumber evidence="3">2.7.7.19</ecNumber>
    </recommendedName>
</protein>
<dbReference type="GO" id="GO:0071035">
    <property type="term" value="P:nuclear polyadenylation-dependent rRNA catabolic process"/>
    <property type="evidence" value="ECO:0007669"/>
    <property type="project" value="UniProtKB-ARBA"/>
</dbReference>
<dbReference type="Pfam" id="PF22600">
    <property type="entry name" value="MTPAP-like_central"/>
    <property type="match status" value="1"/>
</dbReference>
<dbReference type="FunFam" id="1.10.1410.10:FF:000003">
    <property type="entry name" value="non-canonical poly(A) RNA polymerase PAPD7"/>
    <property type="match status" value="1"/>
</dbReference>
<dbReference type="InParanoid" id="A0A1Y2ARH1"/>
<dbReference type="SUPFAM" id="SSF81301">
    <property type="entry name" value="Nucleotidyltransferase"/>
    <property type="match status" value="1"/>
</dbReference>
<dbReference type="GO" id="GO:0031123">
    <property type="term" value="P:RNA 3'-end processing"/>
    <property type="evidence" value="ECO:0007669"/>
    <property type="project" value="TreeGrafter"/>
</dbReference>
<feature type="domain" description="Poly(A) RNA polymerase mitochondrial-like central palm" evidence="9">
    <location>
        <begin position="170"/>
        <end position="306"/>
    </location>
</feature>
<evidence type="ECO:0000256" key="5">
    <source>
        <dbReference type="ARBA" id="ARBA00022723"/>
    </source>
</evidence>
<evidence type="ECO:0000256" key="2">
    <source>
        <dbReference type="ARBA" id="ARBA00008593"/>
    </source>
</evidence>
<feature type="compositionally biased region" description="Basic and acidic residues" evidence="7">
    <location>
        <begin position="101"/>
        <end position="118"/>
    </location>
</feature>
<dbReference type="InterPro" id="IPR002058">
    <property type="entry name" value="PAP_assoc"/>
</dbReference>
<evidence type="ECO:0000259" key="9">
    <source>
        <dbReference type="Pfam" id="PF22600"/>
    </source>
</evidence>
<dbReference type="CDD" id="cd05402">
    <property type="entry name" value="NT_PAP_TUTase"/>
    <property type="match status" value="1"/>
</dbReference>
<feature type="compositionally biased region" description="Basic and acidic residues" evidence="7">
    <location>
        <begin position="132"/>
        <end position="146"/>
    </location>
</feature>
<dbReference type="AlphaFoldDB" id="A0A1Y2ARH1"/>
<dbReference type="FunCoup" id="A0A1Y2ARH1">
    <property type="interactions" value="200"/>
</dbReference>
<dbReference type="GO" id="GO:0010629">
    <property type="term" value="P:negative regulation of gene expression"/>
    <property type="evidence" value="ECO:0007669"/>
    <property type="project" value="UniProtKB-ARBA"/>
</dbReference>
<organism evidence="10 11">
    <name type="scientific">Naematelia encephala</name>
    <dbReference type="NCBI Taxonomy" id="71784"/>
    <lineage>
        <taxon>Eukaryota</taxon>
        <taxon>Fungi</taxon>
        <taxon>Dikarya</taxon>
        <taxon>Basidiomycota</taxon>
        <taxon>Agaricomycotina</taxon>
        <taxon>Tremellomycetes</taxon>
        <taxon>Tremellales</taxon>
        <taxon>Naemateliaceae</taxon>
        <taxon>Naematelia</taxon>
    </lineage>
</organism>
<name>A0A1Y2ARH1_9TREE</name>
<evidence type="ECO:0000256" key="4">
    <source>
        <dbReference type="ARBA" id="ARBA00022679"/>
    </source>
</evidence>
<evidence type="ECO:0000259" key="8">
    <source>
        <dbReference type="Pfam" id="PF03828"/>
    </source>
</evidence>
<evidence type="ECO:0000256" key="7">
    <source>
        <dbReference type="SAM" id="MobiDB-lite"/>
    </source>
</evidence>
<dbReference type="Gene3D" id="3.30.460.10">
    <property type="entry name" value="Beta Polymerase, domain 2"/>
    <property type="match status" value="1"/>
</dbReference>
<keyword evidence="11" id="KW-1185">Reference proteome</keyword>
<keyword evidence="4" id="KW-0808">Transferase</keyword>
<comment type="similarity">
    <text evidence="2">Belongs to the DNA polymerase type-B-like family.</text>
</comment>
<evidence type="ECO:0000256" key="6">
    <source>
        <dbReference type="ARBA" id="ARBA00022842"/>
    </source>
</evidence>
<dbReference type="GO" id="GO:0003729">
    <property type="term" value="F:mRNA binding"/>
    <property type="evidence" value="ECO:0007669"/>
    <property type="project" value="TreeGrafter"/>
</dbReference>
<dbReference type="GO" id="GO:0005730">
    <property type="term" value="C:nucleolus"/>
    <property type="evidence" value="ECO:0007669"/>
    <property type="project" value="TreeGrafter"/>
</dbReference>
<dbReference type="Pfam" id="PF03828">
    <property type="entry name" value="PAP_assoc"/>
    <property type="match status" value="1"/>
</dbReference>
<feature type="compositionally biased region" description="Polar residues" evidence="7">
    <location>
        <begin position="24"/>
        <end position="57"/>
    </location>
</feature>
<dbReference type="STRING" id="71784.A0A1Y2ARH1"/>
<dbReference type="InterPro" id="IPR054708">
    <property type="entry name" value="MTPAP-like_central"/>
</dbReference>
<feature type="region of interest" description="Disordered" evidence="7">
    <location>
        <begin position="1"/>
        <end position="146"/>
    </location>
</feature>
<dbReference type="SUPFAM" id="SSF81631">
    <property type="entry name" value="PAP/OAS1 substrate-binding domain"/>
    <property type="match status" value="1"/>
</dbReference>